<sequence length="525" mass="56900">MGFLIKKPENEAGKALPAIVIGVFVAFGGILFGYDTGTINGILAMDYFQKEFATELNAKGVPELTSSQTSLIVSILSAGTFFGALTASPFGDILGRRMGLIAACFIFSIGVAFQVASTTIALMVVGRILAGFGVGLVSALVPLYQSESAPKWIRGSIVGCYQLAITIGLLLAACANQGTHQRNNSSSYRIPLAIQFIWAAILAGGMFVLPETPRYFVKKDNMEAAARSMSRLRSLPVDHPAIIEELNEIKAIHDYEMSLGVGDATYADCFKPDMIKRLLTGCGLQALQQLTGINFIFYYGTQFFKNSGIKNAFLIGLITNLVNVISTFPGLWMVEKMGRRNLLLFGAIGMCLCEFIVAIVGVTVFTAVANKVLIAFVCLYIFFFASSWGPCAWVVTGEIYPLKVRAKCLSMSTATNWLLNWAIGFSTPYLVDSGPGNADLKAKVFFIWGGCCFICIAFVYCFVYETKGLSLEDVDQLYMSVDKAWRSQGFVPSISYNHDKMAATGHGPDGKPSELAHIEGAHSDV</sequence>
<evidence type="ECO:0000256" key="3">
    <source>
        <dbReference type="ARBA" id="ARBA00022448"/>
    </source>
</evidence>
<dbReference type="InterPro" id="IPR020846">
    <property type="entry name" value="MFS_dom"/>
</dbReference>
<dbReference type="PRINTS" id="PR00171">
    <property type="entry name" value="SUGRTRNSPORT"/>
</dbReference>
<evidence type="ECO:0000256" key="6">
    <source>
        <dbReference type="ARBA" id="ARBA00023136"/>
    </source>
</evidence>
<feature type="transmembrane region" description="Helical" evidence="9">
    <location>
        <begin position="341"/>
        <end position="367"/>
    </location>
</feature>
<dbReference type="FunFam" id="1.20.1250.20:FF:000115">
    <property type="entry name" value="High-affinity glucose transporter"/>
    <property type="match status" value="1"/>
</dbReference>
<dbReference type="GO" id="GO:0005886">
    <property type="term" value="C:plasma membrane"/>
    <property type="evidence" value="ECO:0007669"/>
    <property type="project" value="UniProtKB-ARBA"/>
</dbReference>
<evidence type="ECO:0000256" key="9">
    <source>
        <dbReference type="SAM" id="Phobius"/>
    </source>
</evidence>
<keyword evidence="7" id="KW-0325">Glycoprotein</keyword>
<evidence type="ECO:0000313" key="12">
    <source>
        <dbReference type="Proteomes" id="UP000276215"/>
    </source>
</evidence>
<feature type="transmembrane region" description="Helical" evidence="9">
    <location>
        <begin position="408"/>
        <end position="425"/>
    </location>
</feature>
<dbReference type="GO" id="GO:0005536">
    <property type="term" value="F:D-glucose binding"/>
    <property type="evidence" value="ECO:0007669"/>
    <property type="project" value="UniProtKB-ARBA"/>
</dbReference>
<dbReference type="OrthoDB" id="6612291at2759"/>
<evidence type="ECO:0000256" key="5">
    <source>
        <dbReference type="ARBA" id="ARBA00022989"/>
    </source>
</evidence>
<dbReference type="InterPro" id="IPR003663">
    <property type="entry name" value="Sugar/inositol_transpt"/>
</dbReference>
<dbReference type="AlphaFoldDB" id="A0A3N4JU09"/>
<dbReference type="InterPro" id="IPR050360">
    <property type="entry name" value="MFS_Sugar_Transporters"/>
</dbReference>
<feature type="transmembrane region" description="Helical" evidence="9">
    <location>
        <begin position="278"/>
        <end position="300"/>
    </location>
</feature>
<evidence type="ECO:0000256" key="1">
    <source>
        <dbReference type="ARBA" id="ARBA00004141"/>
    </source>
</evidence>
<feature type="transmembrane region" description="Helical" evidence="9">
    <location>
        <begin position="12"/>
        <end position="34"/>
    </location>
</feature>
<feature type="transmembrane region" description="Helical" evidence="9">
    <location>
        <begin position="98"/>
        <end position="116"/>
    </location>
</feature>
<dbReference type="InterPro" id="IPR036259">
    <property type="entry name" value="MFS_trans_sf"/>
</dbReference>
<dbReference type="InterPro" id="IPR005829">
    <property type="entry name" value="Sugar_transporter_CS"/>
</dbReference>
<keyword evidence="6 9" id="KW-0472">Membrane</keyword>
<evidence type="ECO:0000256" key="2">
    <source>
        <dbReference type="ARBA" id="ARBA00010992"/>
    </source>
</evidence>
<dbReference type="CDD" id="cd17356">
    <property type="entry name" value="MFS_HXT"/>
    <property type="match status" value="1"/>
</dbReference>
<feature type="transmembrane region" description="Helical" evidence="9">
    <location>
        <begin position="122"/>
        <end position="144"/>
    </location>
</feature>
<dbReference type="PROSITE" id="PS00216">
    <property type="entry name" value="SUGAR_TRANSPORT_1"/>
    <property type="match status" value="1"/>
</dbReference>
<evidence type="ECO:0000313" key="11">
    <source>
        <dbReference type="EMBL" id="RPB00509.1"/>
    </source>
</evidence>
<protein>
    <submittedName>
        <fullName evidence="11">General substrate transporter</fullName>
    </submittedName>
</protein>
<evidence type="ECO:0000256" key="8">
    <source>
        <dbReference type="RuleBase" id="RU003346"/>
    </source>
</evidence>
<comment type="similarity">
    <text evidence="2 8">Belongs to the major facilitator superfamily. Sugar transporter (TC 2.A.1.1) family.</text>
</comment>
<dbReference type="Proteomes" id="UP000276215">
    <property type="component" value="Unassembled WGS sequence"/>
</dbReference>
<name>A0A3N4JU09_9PEZI</name>
<keyword evidence="12" id="KW-1185">Reference proteome</keyword>
<comment type="subcellular location">
    <subcellularLocation>
        <location evidence="1">Membrane</location>
        <topology evidence="1">Multi-pass membrane protein</topology>
    </subcellularLocation>
</comment>
<dbReference type="PROSITE" id="PS50850">
    <property type="entry name" value="MFS"/>
    <property type="match status" value="1"/>
</dbReference>
<feature type="transmembrane region" description="Helical" evidence="9">
    <location>
        <begin position="312"/>
        <end position="334"/>
    </location>
</feature>
<dbReference type="SUPFAM" id="SSF103473">
    <property type="entry name" value="MFS general substrate transporter"/>
    <property type="match status" value="1"/>
</dbReference>
<keyword evidence="3 8" id="KW-0813">Transport</keyword>
<evidence type="ECO:0000256" key="4">
    <source>
        <dbReference type="ARBA" id="ARBA00022692"/>
    </source>
</evidence>
<dbReference type="EMBL" id="ML120379">
    <property type="protein sequence ID" value="RPB00509.1"/>
    <property type="molecule type" value="Genomic_DNA"/>
</dbReference>
<dbReference type="GO" id="GO:0005351">
    <property type="term" value="F:carbohydrate:proton symporter activity"/>
    <property type="evidence" value="ECO:0007669"/>
    <property type="project" value="TreeGrafter"/>
</dbReference>
<dbReference type="GO" id="GO:0010255">
    <property type="term" value="P:glucose mediated signaling pathway"/>
    <property type="evidence" value="ECO:0007669"/>
    <property type="project" value="UniProtKB-ARBA"/>
</dbReference>
<dbReference type="PANTHER" id="PTHR48022">
    <property type="entry name" value="PLASTIDIC GLUCOSE TRANSPORTER 4"/>
    <property type="match status" value="1"/>
</dbReference>
<reference evidence="11 12" key="1">
    <citation type="journal article" date="2018" name="Nat. Ecol. Evol.">
        <title>Pezizomycetes genomes reveal the molecular basis of ectomycorrhizal truffle lifestyle.</title>
        <authorList>
            <person name="Murat C."/>
            <person name="Payen T."/>
            <person name="Noel B."/>
            <person name="Kuo A."/>
            <person name="Morin E."/>
            <person name="Chen J."/>
            <person name="Kohler A."/>
            <person name="Krizsan K."/>
            <person name="Balestrini R."/>
            <person name="Da Silva C."/>
            <person name="Montanini B."/>
            <person name="Hainaut M."/>
            <person name="Levati E."/>
            <person name="Barry K.W."/>
            <person name="Belfiori B."/>
            <person name="Cichocki N."/>
            <person name="Clum A."/>
            <person name="Dockter R.B."/>
            <person name="Fauchery L."/>
            <person name="Guy J."/>
            <person name="Iotti M."/>
            <person name="Le Tacon F."/>
            <person name="Lindquist E.A."/>
            <person name="Lipzen A."/>
            <person name="Malagnac F."/>
            <person name="Mello A."/>
            <person name="Molinier V."/>
            <person name="Miyauchi S."/>
            <person name="Poulain J."/>
            <person name="Riccioni C."/>
            <person name="Rubini A."/>
            <person name="Sitrit Y."/>
            <person name="Splivallo R."/>
            <person name="Traeger S."/>
            <person name="Wang M."/>
            <person name="Zifcakova L."/>
            <person name="Wipf D."/>
            <person name="Zambonelli A."/>
            <person name="Paolocci F."/>
            <person name="Nowrousian M."/>
            <person name="Ottonello S."/>
            <person name="Baldrian P."/>
            <person name="Spatafora J.W."/>
            <person name="Henrissat B."/>
            <person name="Nagy L.G."/>
            <person name="Aury J.M."/>
            <person name="Wincker P."/>
            <person name="Grigoriev I.V."/>
            <person name="Bonfante P."/>
            <person name="Martin F.M."/>
        </authorList>
    </citation>
    <scope>NUCLEOTIDE SEQUENCE [LARGE SCALE GENOMIC DNA]</scope>
    <source>
        <strain evidence="11 12">120613-1</strain>
    </source>
</reference>
<organism evidence="11 12">
    <name type="scientific">Choiromyces venosus 120613-1</name>
    <dbReference type="NCBI Taxonomy" id="1336337"/>
    <lineage>
        <taxon>Eukaryota</taxon>
        <taxon>Fungi</taxon>
        <taxon>Dikarya</taxon>
        <taxon>Ascomycota</taxon>
        <taxon>Pezizomycotina</taxon>
        <taxon>Pezizomycetes</taxon>
        <taxon>Pezizales</taxon>
        <taxon>Tuberaceae</taxon>
        <taxon>Choiromyces</taxon>
    </lineage>
</organism>
<feature type="transmembrane region" description="Helical" evidence="9">
    <location>
        <begin position="373"/>
        <end position="396"/>
    </location>
</feature>
<dbReference type="PANTHER" id="PTHR48022:SF17">
    <property type="entry name" value="HEXOSE TRANSPORTER"/>
    <property type="match status" value="1"/>
</dbReference>
<dbReference type="Pfam" id="PF00083">
    <property type="entry name" value="Sugar_tr"/>
    <property type="match status" value="1"/>
</dbReference>
<dbReference type="PROSITE" id="PS00217">
    <property type="entry name" value="SUGAR_TRANSPORT_2"/>
    <property type="match status" value="1"/>
</dbReference>
<dbReference type="STRING" id="1336337.A0A3N4JU09"/>
<proteinExistence type="inferred from homology"/>
<keyword evidence="4 9" id="KW-0812">Transmembrane</keyword>
<dbReference type="Gene3D" id="1.20.1250.20">
    <property type="entry name" value="MFS general substrate transporter like domains"/>
    <property type="match status" value="1"/>
</dbReference>
<feature type="transmembrane region" description="Helical" evidence="9">
    <location>
        <begin position="445"/>
        <end position="463"/>
    </location>
</feature>
<feature type="transmembrane region" description="Helical" evidence="9">
    <location>
        <begin position="156"/>
        <end position="178"/>
    </location>
</feature>
<feature type="transmembrane region" description="Helical" evidence="9">
    <location>
        <begin position="71"/>
        <end position="91"/>
    </location>
</feature>
<feature type="transmembrane region" description="Helical" evidence="9">
    <location>
        <begin position="190"/>
        <end position="209"/>
    </location>
</feature>
<keyword evidence="5 9" id="KW-1133">Transmembrane helix</keyword>
<feature type="domain" description="Major facilitator superfamily (MFS) profile" evidence="10">
    <location>
        <begin position="21"/>
        <end position="467"/>
    </location>
</feature>
<accession>A0A3N4JU09</accession>
<gene>
    <name evidence="11" type="ORF">L873DRAFT_1788900</name>
</gene>
<dbReference type="NCBIfam" id="TIGR00879">
    <property type="entry name" value="SP"/>
    <property type="match status" value="1"/>
</dbReference>
<evidence type="ECO:0000256" key="7">
    <source>
        <dbReference type="ARBA" id="ARBA00023180"/>
    </source>
</evidence>
<evidence type="ECO:0000259" key="10">
    <source>
        <dbReference type="PROSITE" id="PS50850"/>
    </source>
</evidence>
<dbReference type="InterPro" id="IPR005828">
    <property type="entry name" value="MFS_sugar_transport-like"/>
</dbReference>